<organism evidence="15 16">
    <name type="scientific">Oryctolagus cuniculus</name>
    <name type="common">Rabbit</name>
    <dbReference type="NCBI Taxonomy" id="9986"/>
    <lineage>
        <taxon>Eukaryota</taxon>
        <taxon>Metazoa</taxon>
        <taxon>Chordata</taxon>
        <taxon>Craniata</taxon>
        <taxon>Vertebrata</taxon>
        <taxon>Euteleostomi</taxon>
        <taxon>Mammalia</taxon>
        <taxon>Eutheria</taxon>
        <taxon>Euarchontoglires</taxon>
        <taxon>Glires</taxon>
        <taxon>Lagomorpha</taxon>
        <taxon>Leporidae</taxon>
        <taxon>Oryctolagus</taxon>
    </lineage>
</organism>
<evidence type="ECO:0000256" key="5">
    <source>
        <dbReference type="ARBA" id="ARBA00022527"/>
    </source>
</evidence>
<dbReference type="FunFam" id="3.30.200.20:FF:000240">
    <property type="entry name" value="Serine/threonine-protein kinase Nek7"/>
    <property type="match status" value="1"/>
</dbReference>
<dbReference type="AlphaFoldDB" id="A0A5F9CBS5"/>
<dbReference type="InterPro" id="IPR017441">
    <property type="entry name" value="Protein_kinase_ATP_BS"/>
</dbReference>
<dbReference type="Proteomes" id="UP000001811">
    <property type="component" value="Unplaced"/>
</dbReference>
<evidence type="ECO:0000256" key="11">
    <source>
        <dbReference type="ARBA" id="ARBA00022842"/>
    </source>
</evidence>
<dbReference type="PROSITE" id="PS00108">
    <property type="entry name" value="PROTEIN_KINASE_ST"/>
    <property type="match status" value="1"/>
</dbReference>
<dbReference type="PANTHER" id="PTHR43289">
    <property type="entry name" value="MITOGEN-ACTIVATED PROTEIN KINASE KINASE KINASE 20-RELATED"/>
    <property type="match status" value="1"/>
</dbReference>
<feature type="domain" description="Protein kinase" evidence="14">
    <location>
        <begin position="88"/>
        <end position="343"/>
    </location>
</feature>
<reference evidence="15 16" key="1">
    <citation type="journal article" date="2011" name="Nature">
        <title>A high-resolution map of human evolutionary constraint using 29 mammals.</title>
        <authorList>
            <person name="Lindblad-Toh K."/>
            <person name="Garber M."/>
            <person name="Zuk O."/>
            <person name="Lin M.F."/>
            <person name="Parker B.J."/>
            <person name="Washietl S."/>
            <person name="Kheradpour P."/>
            <person name="Ernst J."/>
            <person name="Jordan G."/>
            <person name="Mauceli E."/>
            <person name="Ward L.D."/>
            <person name="Lowe C.B."/>
            <person name="Holloway A.K."/>
            <person name="Clamp M."/>
            <person name="Gnerre S."/>
            <person name="Alfoldi J."/>
            <person name="Beal K."/>
            <person name="Chang J."/>
            <person name="Clawson H."/>
            <person name="Cuff J."/>
            <person name="Di Palma F."/>
            <person name="Fitzgerald S."/>
            <person name="Flicek P."/>
            <person name="Guttman M."/>
            <person name="Hubisz M.J."/>
            <person name="Jaffe D.B."/>
            <person name="Jungreis I."/>
            <person name="Kent W.J."/>
            <person name="Kostka D."/>
            <person name="Lara M."/>
            <person name="Martins A.L."/>
            <person name="Massingham T."/>
            <person name="Moltke I."/>
            <person name="Raney B.J."/>
            <person name="Rasmussen M.D."/>
            <person name="Robinson J."/>
            <person name="Stark A."/>
            <person name="Vilella A.J."/>
            <person name="Wen J."/>
            <person name="Xie X."/>
            <person name="Zody M.C."/>
            <person name="Baldwin J."/>
            <person name="Bloom T."/>
            <person name="Chin C.W."/>
            <person name="Heiman D."/>
            <person name="Nicol R."/>
            <person name="Nusbaum C."/>
            <person name="Young S."/>
            <person name="Wilkinson J."/>
            <person name="Worley K.C."/>
            <person name="Kovar C.L."/>
            <person name="Muzny D.M."/>
            <person name="Gibbs R.A."/>
            <person name="Cree A."/>
            <person name="Dihn H.H."/>
            <person name="Fowler G."/>
            <person name="Jhangiani S."/>
            <person name="Joshi V."/>
            <person name="Lee S."/>
            <person name="Lewis L.R."/>
            <person name="Nazareth L.V."/>
            <person name="Okwuonu G."/>
            <person name="Santibanez J."/>
            <person name="Warren W.C."/>
            <person name="Mardis E.R."/>
            <person name="Weinstock G.M."/>
            <person name="Wilson R.K."/>
            <person name="Delehaunty K."/>
            <person name="Dooling D."/>
            <person name="Fronik C."/>
            <person name="Fulton L."/>
            <person name="Fulton B."/>
            <person name="Graves T."/>
            <person name="Minx P."/>
            <person name="Sodergren E."/>
            <person name="Birney E."/>
            <person name="Margulies E.H."/>
            <person name="Herrero J."/>
            <person name="Green E.D."/>
            <person name="Haussler D."/>
            <person name="Siepel A."/>
            <person name="Goldman N."/>
            <person name="Pollard K.S."/>
            <person name="Pedersen J.S."/>
            <person name="Lander E.S."/>
            <person name="Kellis M."/>
        </authorList>
    </citation>
    <scope>NUCLEOTIDE SEQUENCE [LARGE SCALE GENOMIC DNA]</scope>
    <source>
        <strain evidence="16">Thorbecke</strain>
    </source>
</reference>
<keyword evidence="6" id="KW-0808">Transferase</keyword>
<evidence type="ECO:0000256" key="13">
    <source>
        <dbReference type="PROSITE-ProRule" id="PRU10141"/>
    </source>
</evidence>
<dbReference type="STRING" id="9986.ENSOCUP00000031252"/>
<dbReference type="GO" id="GO:0030071">
    <property type="term" value="P:regulation of mitotic metaphase/anaphase transition"/>
    <property type="evidence" value="ECO:0007669"/>
    <property type="project" value="TreeGrafter"/>
</dbReference>
<keyword evidence="5" id="KW-0723">Serine/threonine-protein kinase</keyword>
<dbReference type="PROSITE" id="PS50011">
    <property type="entry name" value="PROTEIN_KINASE_DOM"/>
    <property type="match status" value="1"/>
</dbReference>
<dbReference type="SUPFAM" id="SSF56112">
    <property type="entry name" value="Protein kinase-like (PK-like)"/>
    <property type="match status" value="1"/>
</dbReference>
<dbReference type="InterPro" id="IPR008271">
    <property type="entry name" value="Ser/Thr_kinase_AS"/>
</dbReference>
<dbReference type="FunFam" id="3.30.200.20:FF:000204">
    <property type="entry name" value="Serine/threonine-protein kinase Nek7"/>
    <property type="match status" value="1"/>
</dbReference>
<comment type="cofactor">
    <cofactor evidence="1">
        <name>Mg(2+)</name>
        <dbReference type="ChEBI" id="CHEBI:18420"/>
    </cofactor>
</comment>
<evidence type="ECO:0000256" key="7">
    <source>
        <dbReference type="ARBA" id="ARBA00022723"/>
    </source>
</evidence>
<evidence type="ECO:0000256" key="1">
    <source>
        <dbReference type="ARBA" id="ARBA00001946"/>
    </source>
</evidence>
<dbReference type="SMART" id="SM00220">
    <property type="entry name" value="S_TKc"/>
    <property type="match status" value="1"/>
</dbReference>
<evidence type="ECO:0000259" key="14">
    <source>
        <dbReference type="PROSITE" id="PS50011"/>
    </source>
</evidence>
<protein>
    <recommendedName>
        <fullName evidence="12">NEK6-subfamily protein kinase</fullName>
        <ecNumber evidence="12">2.7.11.34</ecNumber>
    </recommendedName>
</protein>
<evidence type="ECO:0000256" key="6">
    <source>
        <dbReference type="ARBA" id="ARBA00022679"/>
    </source>
</evidence>
<dbReference type="GO" id="GO:0004674">
    <property type="term" value="F:protein serine/threonine kinase activity"/>
    <property type="evidence" value="ECO:0007669"/>
    <property type="project" value="UniProtKB-KW"/>
</dbReference>
<dbReference type="GeneTree" id="ENSGT00940000159990"/>
<evidence type="ECO:0000256" key="8">
    <source>
        <dbReference type="ARBA" id="ARBA00022741"/>
    </source>
</evidence>
<evidence type="ECO:0000313" key="16">
    <source>
        <dbReference type="Proteomes" id="UP000001811"/>
    </source>
</evidence>
<dbReference type="Pfam" id="PF00069">
    <property type="entry name" value="Pkinase"/>
    <property type="match status" value="1"/>
</dbReference>
<keyword evidence="11" id="KW-0460">Magnesium</keyword>
<keyword evidence="8 13" id="KW-0547">Nucleotide-binding</keyword>
<dbReference type="InterPro" id="IPR011009">
    <property type="entry name" value="Kinase-like_dom_sf"/>
</dbReference>
<dbReference type="GO" id="GO:0000922">
    <property type="term" value="C:spindle pole"/>
    <property type="evidence" value="ECO:0007669"/>
    <property type="project" value="UniProtKB-SubCell"/>
</dbReference>
<dbReference type="GO" id="GO:0043123">
    <property type="term" value="P:positive regulation of canonical NF-kappaB signal transduction"/>
    <property type="evidence" value="ECO:0007669"/>
    <property type="project" value="TreeGrafter"/>
</dbReference>
<dbReference type="GO" id="GO:0005829">
    <property type="term" value="C:cytosol"/>
    <property type="evidence" value="ECO:0007669"/>
    <property type="project" value="TreeGrafter"/>
</dbReference>
<proteinExistence type="inferred from homology"/>
<keyword evidence="16" id="KW-1185">Reference proteome</keyword>
<dbReference type="GO" id="GO:0005524">
    <property type="term" value="F:ATP binding"/>
    <property type="evidence" value="ECO:0007669"/>
    <property type="project" value="UniProtKB-UniRule"/>
</dbReference>
<dbReference type="InterPro" id="IPR000719">
    <property type="entry name" value="Prot_kinase_dom"/>
</dbReference>
<dbReference type="Ensembl" id="ENSOCUT00000043626.1">
    <property type="protein sequence ID" value="ENSOCUP00000031252.1"/>
    <property type="gene ID" value="ENSOCUG00000009108.4"/>
</dbReference>
<sequence>MAQGGNGVARAVRSPASHLQRDCGWEQMGPAVGSDGGVGKQRAPLSWAGALSGCHVQASPAWLVTPDAFCPLQRHPSTLSFRCSLADFQIEKKIGRGQFSEVYKATCLLDRKTVALKKVQIFEMMDAKARQDCVKEIGLLKQLNHPNIIKYLDSFIEDNELNIVLELADAGDLSQMIKYFKKQKRLIPERTVWKYFVQLCSAVEHMHSRRVMHRDIKPANVFITATGVVKLGDLGLGRFFSSETTAAHSLVGTPYYMSPERIHENGYNFKSDIWSLGCLLYEMAALQSPFYGDKMNLFSLCQKIEQCDYPPLPGEHYSEKVRSPPSGTYVRPVKPGVLLHIYSLGRMCSIRIPNSLLGFQSLTRNQGGRQRKHLREIAPASSGRCRVIRVLGSICPRTAAKKGLQLGCCRVHDPSWSDPGATLPPTARASNLPQQLLTDLRHKSQGNWDSACRWPSRTQPLSKPMAASLNFDTLSQNYRDPEWQPGNPGSPSCRHGGSQAEFASESPTYCCATWDGSLYLPEFTFLLCNMVKKKSFLTGSLQKLESR</sequence>
<dbReference type="GO" id="GO:0007059">
    <property type="term" value="P:chromosome segregation"/>
    <property type="evidence" value="ECO:0007669"/>
    <property type="project" value="TreeGrafter"/>
</dbReference>
<dbReference type="SMR" id="A0A5F9CBS5"/>
<dbReference type="InParanoid" id="A0A5F9CBS5"/>
<dbReference type="FunFam" id="1.10.510.10:FF:000148">
    <property type="entry name" value="Serine/threonine-protein kinase Nek7"/>
    <property type="match status" value="1"/>
</dbReference>
<comment type="subcellular location">
    <subcellularLocation>
        <location evidence="2">Cytoplasm</location>
        <location evidence="2">Cytoskeleton</location>
        <location evidence="2">Spindle pole</location>
    </subcellularLocation>
</comment>
<evidence type="ECO:0000256" key="2">
    <source>
        <dbReference type="ARBA" id="ARBA00004647"/>
    </source>
</evidence>
<keyword evidence="10 13" id="KW-0067">ATP-binding</keyword>
<accession>A0A5F9CBS5</accession>
<evidence type="ECO:0000256" key="9">
    <source>
        <dbReference type="ARBA" id="ARBA00022777"/>
    </source>
</evidence>
<evidence type="ECO:0000256" key="10">
    <source>
        <dbReference type="ARBA" id="ARBA00022840"/>
    </source>
</evidence>
<dbReference type="EC" id="2.7.11.34" evidence="12"/>
<keyword evidence="9" id="KW-0418">Kinase</keyword>
<keyword evidence="7" id="KW-0479">Metal-binding</keyword>
<dbReference type="CDD" id="cd08224">
    <property type="entry name" value="STKc_Nek6_7"/>
    <property type="match status" value="1"/>
</dbReference>
<dbReference type="PANTHER" id="PTHR43289:SF13">
    <property type="entry name" value="MITOGEN-ACTIVATED PROTEIN KINASE KINASE KINASE 20-RELATED"/>
    <property type="match status" value="1"/>
</dbReference>
<comment type="similarity">
    <text evidence="3">Belongs to the protein kinase superfamily. NEK Ser/Thr protein kinase family. NIMA subfamily.</text>
</comment>
<evidence type="ECO:0000256" key="3">
    <source>
        <dbReference type="ARBA" id="ARBA00010886"/>
    </source>
</evidence>
<reference evidence="15" key="3">
    <citation type="submission" date="2025-09" db="UniProtKB">
        <authorList>
            <consortium name="Ensembl"/>
        </authorList>
    </citation>
    <scope>IDENTIFICATION</scope>
    <source>
        <strain evidence="15">Thorbecke</strain>
    </source>
</reference>
<feature type="binding site" evidence="13">
    <location>
        <position position="117"/>
    </location>
    <ligand>
        <name>ATP</name>
        <dbReference type="ChEBI" id="CHEBI:30616"/>
    </ligand>
</feature>
<dbReference type="Bgee" id="ENSOCUG00000009108">
    <property type="expression patterns" value="Expressed in uterus and 16 other cell types or tissues"/>
</dbReference>
<dbReference type="Gene3D" id="3.30.200.20">
    <property type="entry name" value="Phosphorylase Kinase, domain 1"/>
    <property type="match status" value="1"/>
</dbReference>
<evidence type="ECO:0000256" key="12">
    <source>
        <dbReference type="ARBA" id="ARBA00039067"/>
    </source>
</evidence>
<dbReference type="GO" id="GO:0046872">
    <property type="term" value="F:metal ion binding"/>
    <property type="evidence" value="ECO:0007669"/>
    <property type="project" value="UniProtKB-KW"/>
</dbReference>
<keyword evidence="4" id="KW-0963">Cytoplasm</keyword>
<dbReference type="PROSITE" id="PS00107">
    <property type="entry name" value="PROTEIN_KINASE_ATP"/>
    <property type="match status" value="1"/>
</dbReference>
<dbReference type="Gene3D" id="1.10.510.10">
    <property type="entry name" value="Transferase(Phosphotransferase) domain 1"/>
    <property type="match status" value="1"/>
</dbReference>
<name>A0A5F9CBS5_RABIT</name>
<evidence type="ECO:0000313" key="15">
    <source>
        <dbReference type="Ensembl" id="ENSOCUP00000031252.1"/>
    </source>
</evidence>
<evidence type="ECO:0000256" key="4">
    <source>
        <dbReference type="ARBA" id="ARBA00022490"/>
    </source>
</evidence>
<reference evidence="15" key="2">
    <citation type="submission" date="2025-08" db="UniProtKB">
        <authorList>
            <consortium name="Ensembl"/>
        </authorList>
    </citation>
    <scope>IDENTIFICATION</scope>
    <source>
        <strain evidence="15">Thorbecke</strain>
    </source>
</reference>